<feature type="transmembrane region" description="Helical" evidence="1">
    <location>
        <begin position="46"/>
        <end position="72"/>
    </location>
</feature>
<name>A0A4R7Z9B4_9FIRM</name>
<protein>
    <submittedName>
        <fullName evidence="2">Uncharacterized protein YhfT</fullName>
    </submittedName>
</protein>
<dbReference type="EMBL" id="SODA01000005">
    <property type="protein sequence ID" value="TDW06402.1"/>
    <property type="molecule type" value="Genomic_DNA"/>
</dbReference>
<evidence type="ECO:0000256" key="1">
    <source>
        <dbReference type="SAM" id="Phobius"/>
    </source>
</evidence>
<evidence type="ECO:0000313" key="2">
    <source>
        <dbReference type="EMBL" id="TDW06402.1"/>
    </source>
</evidence>
<evidence type="ECO:0000313" key="3">
    <source>
        <dbReference type="Proteomes" id="UP000294697"/>
    </source>
</evidence>
<feature type="transmembrane region" description="Helical" evidence="1">
    <location>
        <begin position="302"/>
        <end position="331"/>
    </location>
</feature>
<accession>A0A4R7Z9B4</accession>
<dbReference type="RefSeq" id="WP_111570649.1">
    <property type="nucleotide sequence ID" value="NZ_QLME01000001.1"/>
</dbReference>
<dbReference type="InterPro" id="IPR019733">
    <property type="entry name" value="Uncharacterised_YhfT"/>
</dbReference>
<gene>
    <name evidence="2" type="ORF">C8C77_10538</name>
</gene>
<dbReference type="Pfam" id="PF10797">
    <property type="entry name" value="YhfT"/>
    <property type="match status" value="1"/>
</dbReference>
<feature type="transmembrane region" description="Helical" evidence="1">
    <location>
        <begin position="191"/>
        <end position="207"/>
    </location>
</feature>
<sequence length="423" mass="43663">MQLILMALIGGMAAILANKGIAVFNDSLRPVIPEYVENRMSRKELAATSFAMSFGLVVGFGIPFSLSANIILIHSILLGTDIIGTWAPDNNKGAAGAGVVGALYGVGLTYGLEAIVNLFEVLPVNFLEDLGAVGSPIVVAFAAFPALAVAYQFGIKKGGFTLILTGIVRQIAVVVSPLMINGLEISINPEGMALIAGMTTLLIFAAGEKGEESNVGDLVSIFSKRVERIKSNLPYLAVMGGLVSAATAYLILAGDPISLNLVSEGAINEAALAALARAVGFVPLIATTAIATGVYGPVGMTFIFAAALFIQNPLIAAIVGAVIISIEILLLGKVATLLDKFPGIKKAGDNIRTSMSKVLEVALLVGGMNAANAIIPGFGFFFVAGLYILNEIGDQPIVRMAVGPTAAIMVGIIANIFALFSLV</sequence>
<feature type="transmembrane region" description="Helical" evidence="1">
    <location>
        <begin position="160"/>
        <end position="179"/>
    </location>
</feature>
<comment type="caution">
    <text evidence="2">The sequence shown here is derived from an EMBL/GenBank/DDBJ whole genome shotgun (WGS) entry which is preliminary data.</text>
</comment>
<feature type="transmembrane region" description="Helical" evidence="1">
    <location>
        <begin position="93"/>
        <end position="112"/>
    </location>
</feature>
<proteinExistence type="predicted"/>
<keyword evidence="1" id="KW-0812">Transmembrane</keyword>
<keyword evidence="1" id="KW-0472">Membrane</keyword>
<dbReference type="OrthoDB" id="92225at2"/>
<feature type="transmembrane region" description="Helical" evidence="1">
    <location>
        <begin position="272"/>
        <end position="295"/>
    </location>
</feature>
<dbReference type="AlphaFoldDB" id="A0A4R7Z9B4"/>
<feature type="transmembrane region" description="Helical" evidence="1">
    <location>
        <begin position="132"/>
        <end position="153"/>
    </location>
</feature>
<organism evidence="2 3">
    <name type="scientific">Halanaerobium saccharolyticum</name>
    <dbReference type="NCBI Taxonomy" id="43595"/>
    <lineage>
        <taxon>Bacteria</taxon>
        <taxon>Bacillati</taxon>
        <taxon>Bacillota</taxon>
        <taxon>Clostridia</taxon>
        <taxon>Halanaerobiales</taxon>
        <taxon>Halanaerobiaceae</taxon>
        <taxon>Halanaerobium</taxon>
    </lineage>
</organism>
<feature type="transmembrane region" description="Helical" evidence="1">
    <location>
        <begin position="401"/>
        <end position="422"/>
    </location>
</feature>
<feature type="transmembrane region" description="Helical" evidence="1">
    <location>
        <begin position="233"/>
        <end position="252"/>
    </location>
</feature>
<feature type="transmembrane region" description="Helical" evidence="1">
    <location>
        <begin position="361"/>
        <end position="389"/>
    </location>
</feature>
<dbReference type="Proteomes" id="UP000294697">
    <property type="component" value="Unassembled WGS sequence"/>
</dbReference>
<keyword evidence="1" id="KW-1133">Transmembrane helix</keyword>
<reference evidence="2 3" key="1">
    <citation type="submission" date="2019-03" db="EMBL/GenBank/DDBJ databases">
        <title>Subsurface microbial communities from deep shales in Ohio and West Virginia, USA.</title>
        <authorList>
            <person name="Wrighton K."/>
        </authorList>
    </citation>
    <scope>NUCLEOTIDE SEQUENCE [LARGE SCALE GENOMIC DNA]</scope>
    <source>
        <strain evidence="2 3">MSL9.2</strain>
    </source>
</reference>